<evidence type="ECO:0008006" key="3">
    <source>
        <dbReference type="Google" id="ProtNLM"/>
    </source>
</evidence>
<gene>
    <name evidence="1" type="ORF">SAMN05660845_1177</name>
</gene>
<evidence type="ECO:0000313" key="1">
    <source>
        <dbReference type="EMBL" id="SFA98908.1"/>
    </source>
</evidence>
<dbReference type="RefSeq" id="WP_091474964.1">
    <property type="nucleotide sequence ID" value="NZ_FOJT01000003.1"/>
</dbReference>
<reference evidence="2" key="1">
    <citation type="submission" date="2016-10" db="EMBL/GenBank/DDBJ databases">
        <authorList>
            <person name="Varghese N."/>
            <person name="Submissions S."/>
        </authorList>
    </citation>
    <scope>NUCLEOTIDE SEQUENCE [LARGE SCALE GENOMIC DNA]</scope>
    <source>
        <strain evidence="2">DSM 21789</strain>
    </source>
</reference>
<accession>A0A1I0XF66</accession>
<dbReference type="Proteomes" id="UP000199604">
    <property type="component" value="Unassembled WGS sequence"/>
</dbReference>
<sequence length="124" mass="13754">MKSIYFLLLLSLNSIANTTDKEIAANVKPNNTIEVFCNEPAPKSNYIAGLKIINNASQKHGKLIYIVSDIYTAKKVSFFNKKGKEVFTTSTIGSPIYLSKFKKGTYTIKIVEDGKTEIKALSIN</sequence>
<proteinExistence type="predicted"/>
<name>A0A1I0XF66_9FLAO</name>
<dbReference type="EMBL" id="FOJT01000003">
    <property type="protein sequence ID" value="SFA98908.1"/>
    <property type="molecule type" value="Genomic_DNA"/>
</dbReference>
<protein>
    <recommendedName>
        <fullName evidence="3">Por secretion system C-terminal sorting domain-containing protein</fullName>
    </recommendedName>
</protein>
<organism evidence="1 2">
    <name type="scientific">Flavobacterium swingsii</name>
    <dbReference type="NCBI Taxonomy" id="498292"/>
    <lineage>
        <taxon>Bacteria</taxon>
        <taxon>Pseudomonadati</taxon>
        <taxon>Bacteroidota</taxon>
        <taxon>Flavobacteriia</taxon>
        <taxon>Flavobacteriales</taxon>
        <taxon>Flavobacteriaceae</taxon>
        <taxon>Flavobacterium</taxon>
    </lineage>
</organism>
<keyword evidence="2" id="KW-1185">Reference proteome</keyword>
<evidence type="ECO:0000313" key="2">
    <source>
        <dbReference type="Proteomes" id="UP000199604"/>
    </source>
</evidence>
<dbReference type="OrthoDB" id="1366424at2"/>
<dbReference type="AlphaFoldDB" id="A0A1I0XF66"/>